<dbReference type="Gene3D" id="3.40.50.720">
    <property type="entry name" value="NAD(P)-binding Rossmann-like Domain"/>
    <property type="match status" value="1"/>
</dbReference>
<dbReference type="Proteomes" id="UP000199183">
    <property type="component" value="Unassembled WGS sequence"/>
</dbReference>
<comment type="similarity">
    <text evidence="1 3">Belongs to the short-chain dehydrogenases/reductases (SDR) family.</text>
</comment>
<dbReference type="PANTHER" id="PTHR44196:SF2">
    <property type="entry name" value="SHORT-CHAIN DEHYDROGENASE-RELATED"/>
    <property type="match status" value="1"/>
</dbReference>
<evidence type="ECO:0000256" key="2">
    <source>
        <dbReference type="ARBA" id="ARBA00023002"/>
    </source>
</evidence>
<keyword evidence="5" id="KW-1185">Reference proteome</keyword>
<dbReference type="RefSeq" id="WP_091185126.1">
    <property type="nucleotide sequence ID" value="NZ_FNRY01000001.1"/>
</dbReference>
<proteinExistence type="inferred from homology"/>
<dbReference type="SUPFAM" id="SSF51735">
    <property type="entry name" value="NAD(P)-binding Rossmann-fold domains"/>
    <property type="match status" value="1"/>
</dbReference>
<dbReference type="GO" id="GO:0016020">
    <property type="term" value="C:membrane"/>
    <property type="evidence" value="ECO:0007669"/>
    <property type="project" value="TreeGrafter"/>
</dbReference>
<dbReference type="CDD" id="cd05233">
    <property type="entry name" value="SDR_c"/>
    <property type="match status" value="1"/>
</dbReference>
<dbReference type="PANTHER" id="PTHR44196">
    <property type="entry name" value="DEHYDROGENASE/REDUCTASE SDR FAMILY MEMBER 7B"/>
    <property type="match status" value="1"/>
</dbReference>
<keyword evidence="2" id="KW-0560">Oxidoreductase</keyword>
<dbReference type="InterPro" id="IPR036291">
    <property type="entry name" value="NAD(P)-bd_dom_sf"/>
</dbReference>
<sequence length="253" mass="27379">MARGDETALVTGATSGIGREFAEQLAQRGYGLVLVARDAERLERVQSELISRYALPVEVIVADLLEASGLESVEQRLAARPVRVLVNNAGFGLKEPFEAQPIEQEDRHLDIHVRVPMRLMHAALPGMVAQGAGNIINVASVAAFTPRGSYGAVKSWVVSFSRWANNRYRANGVHVTAVCPGFVHTEFHQRLGAGLDDIPEWMWLEPGQVVAEGLADAGRGRSVSIPSLRYKALIGLSRLAPSAITQRAAARGR</sequence>
<name>A0A1H4PRD7_9MICO</name>
<evidence type="ECO:0000256" key="1">
    <source>
        <dbReference type="ARBA" id="ARBA00006484"/>
    </source>
</evidence>
<dbReference type="STRING" id="640635.SAMN04489806_2593"/>
<dbReference type="AlphaFoldDB" id="A0A1H4PRD7"/>
<gene>
    <name evidence="4" type="ORF">SAMN04489806_2593</name>
</gene>
<accession>A0A1H4PRD7</accession>
<dbReference type="InterPro" id="IPR002347">
    <property type="entry name" value="SDR_fam"/>
</dbReference>
<dbReference type="PIRSF" id="PIRSF000126">
    <property type="entry name" value="11-beta-HSD1"/>
    <property type="match status" value="1"/>
</dbReference>
<evidence type="ECO:0008006" key="6">
    <source>
        <dbReference type="Google" id="ProtNLM"/>
    </source>
</evidence>
<evidence type="ECO:0000313" key="5">
    <source>
        <dbReference type="Proteomes" id="UP000199183"/>
    </source>
</evidence>
<protein>
    <recommendedName>
        <fullName evidence="6">Short-chain dehydrogenase</fullName>
    </recommendedName>
</protein>
<reference evidence="4 5" key="1">
    <citation type="submission" date="2016-10" db="EMBL/GenBank/DDBJ databases">
        <authorList>
            <person name="de Groot N.N."/>
        </authorList>
    </citation>
    <scope>NUCLEOTIDE SEQUENCE [LARGE SCALE GENOMIC DNA]</scope>
    <source>
        <strain evidence="4 5">DSM 21799</strain>
    </source>
</reference>
<dbReference type="PRINTS" id="PR00081">
    <property type="entry name" value="GDHRDH"/>
</dbReference>
<dbReference type="EMBL" id="FNRY01000001">
    <property type="protein sequence ID" value="SEC10003.1"/>
    <property type="molecule type" value="Genomic_DNA"/>
</dbReference>
<organism evidence="4 5">
    <name type="scientific">Paramicrobacterium humi</name>
    <dbReference type="NCBI Taxonomy" id="640635"/>
    <lineage>
        <taxon>Bacteria</taxon>
        <taxon>Bacillati</taxon>
        <taxon>Actinomycetota</taxon>
        <taxon>Actinomycetes</taxon>
        <taxon>Micrococcales</taxon>
        <taxon>Microbacteriaceae</taxon>
        <taxon>Paramicrobacterium</taxon>
    </lineage>
</organism>
<dbReference type="PRINTS" id="PR00080">
    <property type="entry name" value="SDRFAMILY"/>
</dbReference>
<evidence type="ECO:0000313" key="4">
    <source>
        <dbReference type="EMBL" id="SEC10003.1"/>
    </source>
</evidence>
<dbReference type="Pfam" id="PF00106">
    <property type="entry name" value="adh_short"/>
    <property type="match status" value="1"/>
</dbReference>
<dbReference type="GO" id="GO:0016491">
    <property type="term" value="F:oxidoreductase activity"/>
    <property type="evidence" value="ECO:0007669"/>
    <property type="project" value="UniProtKB-KW"/>
</dbReference>
<dbReference type="OrthoDB" id="9797538at2"/>
<evidence type="ECO:0000256" key="3">
    <source>
        <dbReference type="RuleBase" id="RU000363"/>
    </source>
</evidence>